<dbReference type="EMBL" id="QGNW01000441">
    <property type="protein sequence ID" value="RVW71320.1"/>
    <property type="molecule type" value="Genomic_DNA"/>
</dbReference>
<dbReference type="AlphaFoldDB" id="A0A438GGJ8"/>
<comment type="caution">
    <text evidence="1">The sequence shown here is derived from an EMBL/GenBank/DDBJ whole genome shotgun (WGS) entry which is preliminary data.</text>
</comment>
<accession>A0A438GGJ8</accession>
<sequence length="189" mass="22395">MSPFTYEDDFTHYTQNEDHGSRRASLGIKAIGKSYRRREQMMTPFNEELFSVSFEFMSIGTQFSDSSNEVNVYLPYVMDYGQPFQNYAIGLSSIDEEYGISSYSPSIQMSYHIPYQMQGRFDTSTWVNPEYPIHVKTMGKTQEIYVWHVRIFNQYYQDSMSWYQYCLQQEGKILSSTNSIEPHRSSFWF</sequence>
<name>A0A438GGJ8_VITVI</name>
<gene>
    <name evidence="1" type="ORF">CK203_060108</name>
</gene>
<reference evidence="1 2" key="1">
    <citation type="journal article" date="2018" name="PLoS Genet.">
        <title>Population sequencing reveals clonal diversity and ancestral inbreeding in the grapevine cultivar Chardonnay.</title>
        <authorList>
            <person name="Roach M.J."/>
            <person name="Johnson D.L."/>
            <person name="Bohlmann J."/>
            <person name="van Vuuren H.J."/>
            <person name="Jones S.J."/>
            <person name="Pretorius I.S."/>
            <person name="Schmidt S.A."/>
            <person name="Borneman A.R."/>
        </authorList>
    </citation>
    <scope>NUCLEOTIDE SEQUENCE [LARGE SCALE GENOMIC DNA]</scope>
    <source>
        <strain evidence="2">cv. Chardonnay</strain>
        <tissue evidence="1">Leaf</tissue>
    </source>
</reference>
<evidence type="ECO:0000313" key="2">
    <source>
        <dbReference type="Proteomes" id="UP000288805"/>
    </source>
</evidence>
<dbReference type="Proteomes" id="UP000288805">
    <property type="component" value="Unassembled WGS sequence"/>
</dbReference>
<protein>
    <submittedName>
        <fullName evidence="1">Uncharacterized protein</fullName>
    </submittedName>
</protein>
<proteinExistence type="predicted"/>
<organism evidence="1 2">
    <name type="scientific">Vitis vinifera</name>
    <name type="common">Grape</name>
    <dbReference type="NCBI Taxonomy" id="29760"/>
    <lineage>
        <taxon>Eukaryota</taxon>
        <taxon>Viridiplantae</taxon>
        <taxon>Streptophyta</taxon>
        <taxon>Embryophyta</taxon>
        <taxon>Tracheophyta</taxon>
        <taxon>Spermatophyta</taxon>
        <taxon>Magnoliopsida</taxon>
        <taxon>eudicotyledons</taxon>
        <taxon>Gunneridae</taxon>
        <taxon>Pentapetalae</taxon>
        <taxon>rosids</taxon>
        <taxon>Vitales</taxon>
        <taxon>Vitaceae</taxon>
        <taxon>Viteae</taxon>
        <taxon>Vitis</taxon>
    </lineage>
</organism>
<evidence type="ECO:0000313" key="1">
    <source>
        <dbReference type="EMBL" id="RVW71320.1"/>
    </source>
</evidence>